<dbReference type="PANTHER" id="PTHR36115">
    <property type="entry name" value="PROLINE-RICH ANTIGEN HOMOLOG-RELATED"/>
    <property type="match status" value="1"/>
</dbReference>
<gene>
    <name evidence="8" type="ORF">MTR65_14085</name>
</gene>
<name>A0ABT0AF74_9SPHN</name>
<protein>
    <submittedName>
        <fullName evidence="8">RDD family protein</fullName>
    </submittedName>
</protein>
<feature type="domain" description="RDD" evidence="7">
    <location>
        <begin position="4"/>
        <end position="139"/>
    </location>
</feature>
<keyword evidence="5 6" id="KW-0472">Membrane</keyword>
<dbReference type="Proteomes" id="UP001162802">
    <property type="component" value="Unassembled WGS sequence"/>
</dbReference>
<dbReference type="InterPro" id="IPR051791">
    <property type="entry name" value="Pra-immunoreactive"/>
</dbReference>
<sequence length="160" mass="17373">MVPYGGFWWRVLAYFIDAILLQIALSIVTGFLGLGVGFNAALMGGNEDLIMGPMVAASVLISFVAQWLYFALLESSKMQATVGKLAIGLVVTDLNGQRISFGRATGRYFAKILSGLILLIGYIMVAFTQRKQGLHDMIASTLVYKTRDPREVAEGADVFA</sequence>
<evidence type="ECO:0000256" key="3">
    <source>
        <dbReference type="ARBA" id="ARBA00022692"/>
    </source>
</evidence>
<dbReference type="Pfam" id="PF06271">
    <property type="entry name" value="RDD"/>
    <property type="match status" value="1"/>
</dbReference>
<dbReference type="PANTHER" id="PTHR36115:SF9">
    <property type="entry name" value="LMO1584 PROTEIN"/>
    <property type="match status" value="1"/>
</dbReference>
<proteinExistence type="predicted"/>
<feature type="transmembrane region" description="Helical" evidence="6">
    <location>
        <begin position="12"/>
        <end position="37"/>
    </location>
</feature>
<evidence type="ECO:0000256" key="2">
    <source>
        <dbReference type="ARBA" id="ARBA00022475"/>
    </source>
</evidence>
<keyword evidence="4 6" id="KW-1133">Transmembrane helix</keyword>
<feature type="transmembrane region" description="Helical" evidence="6">
    <location>
        <begin position="108"/>
        <end position="127"/>
    </location>
</feature>
<evidence type="ECO:0000256" key="6">
    <source>
        <dbReference type="SAM" id="Phobius"/>
    </source>
</evidence>
<keyword evidence="3 6" id="KW-0812">Transmembrane</keyword>
<keyword evidence="2" id="KW-1003">Cell membrane</keyword>
<evidence type="ECO:0000256" key="1">
    <source>
        <dbReference type="ARBA" id="ARBA00004651"/>
    </source>
</evidence>
<feature type="transmembrane region" description="Helical" evidence="6">
    <location>
        <begin position="49"/>
        <end position="69"/>
    </location>
</feature>
<comment type="subcellular location">
    <subcellularLocation>
        <location evidence="1">Cell membrane</location>
        <topology evidence="1">Multi-pass membrane protein</topology>
    </subcellularLocation>
</comment>
<evidence type="ECO:0000256" key="4">
    <source>
        <dbReference type="ARBA" id="ARBA00022989"/>
    </source>
</evidence>
<dbReference type="RefSeq" id="WP_226638352.1">
    <property type="nucleotide sequence ID" value="NZ_JALHAT010000026.1"/>
</dbReference>
<evidence type="ECO:0000313" key="8">
    <source>
        <dbReference type="EMBL" id="MCJ1961820.1"/>
    </source>
</evidence>
<accession>A0ABT0AF74</accession>
<organism evidence="8 9">
    <name type="scientific">Novosphingobium mangrovi</name>
    <name type="common">ex Hu et al. 2023</name>
    <dbReference type="NCBI Taxonomy" id="2930094"/>
    <lineage>
        <taxon>Bacteria</taxon>
        <taxon>Pseudomonadati</taxon>
        <taxon>Pseudomonadota</taxon>
        <taxon>Alphaproteobacteria</taxon>
        <taxon>Sphingomonadales</taxon>
        <taxon>Sphingomonadaceae</taxon>
        <taxon>Novosphingobium</taxon>
    </lineage>
</organism>
<keyword evidence="9" id="KW-1185">Reference proteome</keyword>
<evidence type="ECO:0000256" key="5">
    <source>
        <dbReference type="ARBA" id="ARBA00023136"/>
    </source>
</evidence>
<evidence type="ECO:0000313" key="9">
    <source>
        <dbReference type="Proteomes" id="UP001162802"/>
    </source>
</evidence>
<dbReference type="EMBL" id="JALHAT010000026">
    <property type="protein sequence ID" value="MCJ1961820.1"/>
    <property type="molecule type" value="Genomic_DNA"/>
</dbReference>
<dbReference type="InterPro" id="IPR010432">
    <property type="entry name" value="RDD"/>
</dbReference>
<reference evidence="8" key="1">
    <citation type="submission" date="2022-03" db="EMBL/GenBank/DDBJ databases">
        <title>Identification of a novel bacterium isolated from mangrove sediments.</title>
        <authorList>
            <person name="Pan X."/>
        </authorList>
    </citation>
    <scope>NUCLEOTIDE SEQUENCE</scope>
    <source>
        <strain evidence="8">B2637</strain>
    </source>
</reference>
<comment type="caution">
    <text evidence="8">The sequence shown here is derived from an EMBL/GenBank/DDBJ whole genome shotgun (WGS) entry which is preliminary data.</text>
</comment>
<evidence type="ECO:0000259" key="7">
    <source>
        <dbReference type="Pfam" id="PF06271"/>
    </source>
</evidence>